<comment type="caution">
    <text evidence="13">The sequence shown here is derived from an EMBL/GenBank/DDBJ whole genome shotgun (WGS) entry which is preliminary data.</text>
</comment>
<dbReference type="EC" id="1.1.1.45" evidence="8"/>
<dbReference type="Pfam" id="PF02737">
    <property type="entry name" value="3HCDH_N"/>
    <property type="match status" value="1"/>
</dbReference>
<dbReference type="PANTHER" id="PTHR48075:SF1">
    <property type="entry name" value="LAMBDA-CRYSTALLIN HOMOLOG"/>
    <property type="match status" value="1"/>
</dbReference>
<evidence type="ECO:0000259" key="12">
    <source>
        <dbReference type="Pfam" id="PF02737"/>
    </source>
</evidence>
<keyword evidence="5" id="KW-0597">Phosphoprotein</keyword>
<organism evidence="13">
    <name type="scientific">Thermorudis sp</name>
    <dbReference type="NCBI Taxonomy" id="1969470"/>
    <lineage>
        <taxon>Bacteria</taxon>
        <taxon>Pseudomonadati</taxon>
        <taxon>Thermomicrobiota</taxon>
        <taxon>Thermomicrobia</taxon>
        <taxon>Thermomicrobia incertae sedis</taxon>
        <taxon>Thermorudis</taxon>
    </lineage>
</organism>
<keyword evidence="4" id="KW-0963">Cytoplasm</keyword>
<dbReference type="PANTHER" id="PTHR48075">
    <property type="entry name" value="3-HYDROXYACYL-COA DEHYDROGENASE FAMILY PROTEIN"/>
    <property type="match status" value="1"/>
</dbReference>
<evidence type="ECO:0000256" key="7">
    <source>
        <dbReference type="ARBA" id="ARBA00023027"/>
    </source>
</evidence>
<name>A0A7C3ALS7_9BACT</name>
<dbReference type="InterPro" id="IPR013328">
    <property type="entry name" value="6PGD_dom2"/>
</dbReference>
<comment type="subcellular location">
    <subcellularLocation>
        <location evidence="1">Cytoplasm</location>
    </subcellularLocation>
</comment>
<dbReference type="SUPFAM" id="SSF51735">
    <property type="entry name" value="NAD(P)-binding Rossmann-fold domains"/>
    <property type="match status" value="1"/>
</dbReference>
<evidence type="ECO:0000256" key="2">
    <source>
        <dbReference type="ARBA" id="ARBA00009463"/>
    </source>
</evidence>
<dbReference type="InterPro" id="IPR008927">
    <property type="entry name" value="6-PGluconate_DH-like_C_sf"/>
</dbReference>
<keyword evidence="6" id="KW-0560">Oxidoreductase</keyword>
<dbReference type="AlphaFoldDB" id="A0A7C3ALS7"/>
<dbReference type="InterPro" id="IPR036291">
    <property type="entry name" value="NAD(P)-bd_dom_sf"/>
</dbReference>
<feature type="domain" description="3-hydroxyacyl-CoA dehydrogenase C-terminal" evidence="11">
    <location>
        <begin position="190"/>
        <end position="289"/>
    </location>
</feature>
<dbReference type="GO" id="GO:0050104">
    <property type="term" value="F:L-gulonate 3-dehydrogenase activity"/>
    <property type="evidence" value="ECO:0007669"/>
    <property type="project" value="UniProtKB-EC"/>
</dbReference>
<evidence type="ECO:0000256" key="3">
    <source>
        <dbReference type="ARBA" id="ARBA00011738"/>
    </source>
</evidence>
<feature type="domain" description="3-hydroxyacyl-CoA dehydrogenase NAD binding" evidence="12">
    <location>
        <begin position="9"/>
        <end position="187"/>
    </location>
</feature>
<dbReference type="InterPro" id="IPR006108">
    <property type="entry name" value="3HC_DH_C"/>
</dbReference>
<evidence type="ECO:0000256" key="4">
    <source>
        <dbReference type="ARBA" id="ARBA00022490"/>
    </source>
</evidence>
<protein>
    <recommendedName>
        <fullName evidence="9">L-gulonate 3-dehydrogenase</fullName>
        <ecNumber evidence="8">1.1.1.45</ecNumber>
    </recommendedName>
    <alternativeName>
        <fullName evidence="9">L-gulonate 3-dehydrogenase</fullName>
    </alternativeName>
</protein>
<evidence type="ECO:0000256" key="6">
    <source>
        <dbReference type="ARBA" id="ARBA00023002"/>
    </source>
</evidence>
<dbReference type="InterPro" id="IPR006176">
    <property type="entry name" value="3-OHacyl-CoA_DH_NAD-bd"/>
</dbReference>
<evidence type="ECO:0000256" key="10">
    <source>
        <dbReference type="PIRSR" id="PIRSR000105-1"/>
    </source>
</evidence>
<comment type="similarity">
    <text evidence="2">Belongs to the 3-hydroxyacyl-CoA dehydrogenase family.</text>
</comment>
<gene>
    <name evidence="13" type="ORF">ENP13_04340</name>
</gene>
<dbReference type="GO" id="GO:0006631">
    <property type="term" value="P:fatty acid metabolic process"/>
    <property type="evidence" value="ECO:0007669"/>
    <property type="project" value="InterPro"/>
</dbReference>
<accession>A0A7C3ALS7</accession>
<sequence>MHVDAIQRIAVVGTGAMGSGIALNFALYGYPVDFVGRSAASIERGFDAMRKALQVMQEHDLVTPADAHAALDRIAPTTDRAAAVGRAQFVMEAVVEDLALKQAVFREVDAVAPPETILASTTSSLSPTAIARDMARPERFVVAHYAQPAQLMVLVEVVPGQRTAPATVETTCALLRRVGRMPVVCQDIPGFLFSRLQSAILRECVALVRRGAASPEDIDTVLKYGYAHRLPAMGPFEHADLGGLDLIHAVAAYVWPDLDCSKDPSEGPIGELIQQGKLGMKTGQGFLDWTTRTPDEFRRQRDEEIIRRLKILRGGKVVLPQEPEGSNRS</sequence>
<reference evidence="13" key="1">
    <citation type="journal article" date="2020" name="mSystems">
        <title>Genome- and Community-Level Interaction Insights into Carbon Utilization and Element Cycling Functions of Hydrothermarchaeota in Hydrothermal Sediment.</title>
        <authorList>
            <person name="Zhou Z."/>
            <person name="Liu Y."/>
            <person name="Xu W."/>
            <person name="Pan J."/>
            <person name="Luo Z.H."/>
            <person name="Li M."/>
        </authorList>
    </citation>
    <scope>NUCLEOTIDE SEQUENCE [LARGE SCALE GENOMIC DNA]</scope>
    <source>
        <strain evidence="13">SpSt-192</strain>
    </source>
</reference>
<feature type="site" description="Important for catalytic activity" evidence="10">
    <location>
        <position position="144"/>
    </location>
</feature>
<dbReference type="InterPro" id="IPR022694">
    <property type="entry name" value="3-OHacyl-CoA_DH"/>
</dbReference>
<dbReference type="PIRSF" id="PIRSF000105">
    <property type="entry name" value="HCDH"/>
    <property type="match status" value="1"/>
</dbReference>
<comment type="subunit">
    <text evidence="3">Homodimer.</text>
</comment>
<dbReference type="GO" id="GO:0005737">
    <property type="term" value="C:cytoplasm"/>
    <property type="evidence" value="ECO:0007669"/>
    <property type="project" value="UniProtKB-SubCell"/>
</dbReference>
<dbReference type="EMBL" id="DSID01000339">
    <property type="protein sequence ID" value="HEX70456.1"/>
    <property type="molecule type" value="Genomic_DNA"/>
</dbReference>
<dbReference type="GO" id="GO:0070403">
    <property type="term" value="F:NAD+ binding"/>
    <property type="evidence" value="ECO:0007669"/>
    <property type="project" value="InterPro"/>
</dbReference>
<evidence type="ECO:0000256" key="5">
    <source>
        <dbReference type="ARBA" id="ARBA00022553"/>
    </source>
</evidence>
<dbReference type="Gene3D" id="3.40.50.720">
    <property type="entry name" value="NAD(P)-binding Rossmann-like Domain"/>
    <property type="match status" value="1"/>
</dbReference>
<evidence type="ECO:0000256" key="8">
    <source>
        <dbReference type="ARBA" id="ARBA00038962"/>
    </source>
</evidence>
<evidence type="ECO:0000256" key="1">
    <source>
        <dbReference type="ARBA" id="ARBA00004496"/>
    </source>
</evidence>
<evidence type="ECO:0000259" key="11">
    <source>
        <dbReference type="Pfam" id="PF00725"/>
    </source>
</evidence>
<evidence type="ECO:0000313" key="13">
    <source>
        <dbReference type="EMBL" id="HEX70456.1"/>
    </source>
</evidence>
<evidence type="ECO:0000256" key="9">
    <source>
        <dbReference type="ARBA" id="ARBA00042709"/>
    </source>
</evidence>
<dbReference type="Gene3D" id="1.10.1040.10">
    <property type="entry name" value="N-(1-d-carboxylethyl)-l-norvaline Dehydrogenase, domain 2"/>
    <property type="match status" value="1"/>
</dbReference>
<keyword evidence="7" id="KW-0520">NAD</keyword>
<dbReference type="FunFam" id="3.40.50.720:FF:000009">
    <property type="entry name" value="Fatty oxidation complex, alpha subunit"/>
    <property type="match status" value="1"/>
</dbReference>
<dbReference type="SUPFAM" id="SSF48179">
    <property type="entry name" value="6-phosphogluconate dehydrogenase C-terminal domain-like"/>
    <property type="match status" value="1"/>
</dbReference>
<proteinExistence type="inferred from homology"/>
<dbReference type="Pfam" id="PF00725">
    <property type="entry name" value="3HCDH"/>
    <property type="match status" value="1"/>
</dbReference>